<evidence type="ECO:0008006" key="3">
    <source>
        <dbReference type="Google" id="ProtNLM"/>
    </source>
</evidence>
<reference evidence="1 2" key="1">
    <citation type="journal article" date="2019" name="Environ. Microbiol.">
        <title>At the nexus of three kingdoms: the genome of the mycorrhizal fungus Gigaspora margarita provides insights into plant, endobacterial and fungal interactions.</title>
        <authorList>
            <person name="Venice F."/>
            <person name="Ghignone S."/>
            <person name="Salvioli di Fossalunga A."/>
            <person name="Amselem J."/>
            <person name="Novero M."/>
            <person name="Xianan X."/>
            <person name="Sedzielewska Toro K."/>
            <person name="Morin E."/>
            <person name="Lipzen A."/>
            <person name="Grigoriev I.V."/>
            <person name="Henrissat B."/>
            <person name="Martin F.M."/>
            <person name="Bonfante P."/>
        </authorList>
    </citation>
    <scope>NUCLEOTIDE SEQUENCE [LARGE SCALE GENOMIC DNA]</scope>
    <source>
        <strain evidence="1 2">BEG34</strain>
    </source>
</reference>
<name>A0A8H4AXC3_GIGMA</name>
<dbReference type="EMBL" id="WTPW01000151">
    <property type="protein sequence ID" value="KAF0541540.1"/>
    <property type="molecule type" value="Genomic_DNA"/>
</dbReference>
<proteinExistence type="predicted"/>
<protein>
    <recommendedName>
        <fullName evidence="3">MD-2-related lipid-recognition domain-containing protein</fullName>
    </recommendedName>
</protein>
<gene>
    <name evidence="1" type="ORF">F8M41_005311</name>
</gene>
<dbReference type="Proteomes" id="UP000439903">
    <property type="component" value="Unassembled WGS sequence"/>
</dbReference>
<keyword evidence="2" id="KW-1185">Reference proteome</keyword>
<dbReference type="OrthoDB" id="10339465at2759"/>
<evidence type="ECO:0000313" key="2">
    <source>
        <dbReference type="Proteomes" id="UP000439903"/>
    </source>
</evidence>
<organism evidence="1 2">
    <name type="scientific">Gigaspora margarita</name>
    <dbReference type="NCBI Taxonomy" id="4874"/>
    <lineage>
        <taxon>Eukaryota</taxon>
        <taxon>Fungi</taxon>
        <taxon>Fungi incertae sedis</taxon>
        <taxon>Mucoromycota</taxon>
        <taxon>Glomeromycotina</taxon>
        <taxon>Glomeromycetes</taxon>
        <taxon>Diversisporales</taxon>
        <taxon>Gigasporaceae</taxon>
        <taxon>Gigaspora</taxon>
    </lineage>
</organism>
<accession>A0A8H4AXC3</accession>
<dbReference type="AlphaFoldDB" id="A0A8H4AXC3"/>
<comment type="caution">
    <text evidence="1">The sequence shown here is derived from an EMBL/GenBank/DDBJ whole genome shotgun (WGS) entry which is preliminary data.</text>
</comment>
<evidence type="ECO:0000313" key="1">
    <source>
        <dbReference type="EMBL" id="KAF0541540.1"/>
    </source>
</evidence>
<sequence>MKFLIKITLSASIAIPLEKRTSSFYPCDIGKNTYRIDLTVTISPYPPIPGNNVNFFIYEASYENVFNGSLTTSVSQPAYYTINTIDGDFLNKFNKTITVGPLPDKLEGGLVLKVTMDNLELSSTIACVSHTFA</sequence>